<evidence type="ECO:0000313" key="1">
    <source>
        <dbReference type="EMBL" id="PWN49095.1"/>
    </source>
</evidence>
<protein>
    <submittedName>
        <fullName evidence="1">LIP-domain-containing protein</fullName>
    </submittedName>
</protein>
<organism evidence="1 2">
    <name type="scientific">Violaceomyces palustris</name>
    <dbReference type="NCBI Taxonomy" id="1673888"/>
    <lineage>
        <taxon>Eukaryota</taxon>
        <taxon>Fungi</taxon>
        <taxon>Dikarya</taxon>
        <taxon>Basidiomycota</taxon>
        <taxon>Ustilaginomycotina</taxon>
        <taxon>Ustilaginomycetes</taxon>
        <taxon>Violaceomycetales</taxon>
        <taxon>Violaceomycetaceae</taxon>
        <taxon>Violaceomyces</taxon>
    </lineage>
</organism>
<gene>
    <name evidence="1" type="ORF">IE53DRAFT_406784</name>
</gene>
<accession>A0ACD0NTN7</accession>
<evidence type="ECO:0000313" key="2">
    <source>
        <dbReference type="Proteomes" id="UP000245626"/>
    </source>
</evidence>
<dbReference type="EMBL" id="KZ820098">
    <property type="protein sequence ID" value="PWN49095.1"/>
    <property type="molecule type" value="Genomic_DNA"/>
</dbReference>
<reference evidence="1 2" key="1">
    <citation type="journal article" date="2018" name="Mol. Biol. Evol.">
        <title>Broad Genomic Sampling Reveals a Smut Pathogenic Ancestry of the Fungal Clade Ustilaginomycotina.</title>
        <authorList>
            <person name="Kijpornyongpan T."/>
            <person name="Mondo S.J."/>
            <person name="Barry K."/>
            <person name="Sandor L."/>
            <person name="Lee J."/>
            <person name="Lipzen A."/>
            <person name="Pangilinan J."/>
            <person name="LaButti K."/>
            <person name="Hainaut M."/>
            <person name="Henrissat B."/>
            <person name="Grigoriev I.V."/>
            <person name="Spatafora J.W."/>
            <person name="Aime M.C."/>
        </authorList>
    </citation>
    <scope>NUCLEOTIDE SEQUENCE [LARGE SCALE GENOMIC DNA]</scope>
    <source>
        <strain evidence="1 2">SA 807</strain>
    </source>
</reference>
<proteinExistence type="predicted"/>
<name>A0ACD0NTN7_9BASI</name>
<sequence length="496" mass="54578">MSSQDVITSPSCFCGDNFIEPPLVPPSQDKFYSDRPASFDSSSPGTVLRSRRVGVVKFDILPTFGSKVQGLKCWQVAFKTLAQDGRTPQVSVALIIRPILKKKRAPTRLSLPFWSKKKRGESITKGDVQGKTRLKGEDYDKVVCYQSKCDSASPDCRTTYALRKGNGGSLGALGEVVFIEPFLDRGWTVVVPDYESERDAFGAGPQAGRAVLDSLKATFNFEPLDLNRSRARVVLFGYSGGAQASGWASCLKSAYAPELPIVGSAFGGTPVDLEAIAYKVDGGIASGLIVGVIQGLSNIYPDLQSWSDDNLTEEGKIRFKEASENCFGKVMLSNFMKVVLGSAGKAGGYFKPKNPLKMKVPKRVLSENLLGDEAQPVPDMPIYIYQSLHDEVVPFETVDKLVEKWGAKGATIEYTRDELSAHMILAFTGTPRAMEWLEDRMKGKPNPAQPGKPLIRTVVTSLADDSSVQILGKKRRDRLENFMTENYVRTERIWWT</sequence>
<keyword evidence="2" id="KW-1185">Reference proteome</keyword>
<dbReference type="Proteomes" id="UP000245626">
    <property type="component" value="Unassembled WGS sequence"/>
</dbReference>